<dbReference type="InterPro" id="IPR000253">
    <property type="entry name" value="FHA_dom"/>
</dbReference>
<organism evidence="3 4">
    <name type="scientific">Lentithecium fluviatile CBS 122367</name>
    <dbReference type="NCBI Taxonomy" id="1168545"/>
    <lineage>
        <taxon>Eukaryota</taxon>
        <taxon>Fungi</taxon>
        <taxon>Dikarya</taxon>
        <taxon>Ascomycota</taxon>
        <taxon>Pezizomycotina</taxon>
        <taxon>Dothideomycetes</taxon>
        <taxon>Pleosporomycetidae</taxon>
        <taxon>Pleosporales</taxon>
        <taxon>Massarineae</taxon>
        <taxon>Lentitheciaceae</taxon>
        <taxon>Lentithecium</taxon>
    </lineage>
</organism>
<dbReference type="Pfam" id="PF00498">
    <property type="entry name" value="FHA"/>
    <property type="match status" value="1"/>
</dbReference>
<dbReference type="InterPro" id="IPR051176">
    <property type="entry name" value="Cent_Immune-Sig_Mod"/>
</dbReference>
<dbReference type="SUPFAM" id="SSF49879">
    <property type="entry name" value="SMAD/FHA domain"/>
    <property type="match status" value="1"/>
</dbReference>
<dbReference type="PROSITE" id="PS50006">
    <property type="entry name" value="FHA_DOMAIN"/>
    <property type="match status" value="1"/>
</dbReference>
<dbReference type="AlphaFoldDB" id="A0A6G1IZ00"/>
<keyword evidence="4" id="KW-1185">Reference proteome</keyword>
<evidence type="ECO:0000313" key="3">
    <source>
        <dbReference type="EMBL" id="KAF2683171.1"/>
    </source>
</evidence>
<reference evidence="3" key="1">
    <citation type="journal article" date="2020" name="Stud. Mycol.">
        <title>101 Dothideomycetes genomes: a test case for predicting lifestyles and emergence of pathogens.</title>
        <authorList>
            <person name="Haridas S."/>
            <person name="Albert R."/>
            <person name="Binder M."/>
            <person name="Bloem J."/>
            <person name="Labutti K."/>
            <person name="Salamov A."/>
            <person name="Andreopoulos B."/>
            <person name="Baker S."/>
            <person name="Barry K."/>
            <person name="Bills G."/>
            <person name="Bluhm B."/>
            <person name="Cannon C."/>
            <person name="Castanera R."/>
            <person name="Culley D."/>
            <person name="Daum C."/>
            <person name="Ezra D."/>
            <person name="Gonzalez J."/>
            <person name="Henrissat B."/>
            <person name="Kuo A."/>
            <person name="Liang C."/>
            <person name="Lipzen A."/>
            <person name="Lutzoni F."/>
            <person name="Magnuson J."/>
            <person name="Mondo S."/>
            <person name="Nolan M."/>
            <person name="Ohm R."/>
            <person name="Pangilinan J."/>
            <person name="Park H.-J."/>
            <person name="Ramirez L."/>
            <person name="Alfaro M."/>
            <person name="Sun H."/>
            <person name="Tritt A."/>
            <person name="Yoshinaga Y."/>
            <person name="Zwiers L.-H."/>
            <person name="Turgeon B."/>
            <person name="Goodwin S."/>
            <person name="Spatafora J."/>
            <person name="Crous P."/>
            <person name="Grigoriev I."/>
        </authorList>
    </citation>
    <scope>NUCLEOTIDE SEQUENCE</scope>
    <source>
        <strain evidence="3">CBS 122367</strain>
    </source>
</reference>
<feature type="compositionally biased region" description="Acidic residues" evidence="1">
    <location>
        <begin position="306"/>
        <end position="330"/>
    </location>
</feature>
<evidence type="ECO:0000259" key="2">
    <source>
        <dbReference type="PROSITE" id="PS50006"/>
    </source>
</evidence>
<dbReference type="Proteomes" id="UP000799291">
    <property type="component" value="Unassembled WGS sequence"/>
</dbReference>
<gene>
    <name evidence="3" type="ORF">K458DRAFT_419376</name>
</gene>
<dbReference type="SMART" id="SM00240">
    <property type="entry name" value="FHA"/>
    <property type="match status" value="1"/>
</dbReference>
<dbReference type="GO" id="GO:0005737">
    <property type="term" value="C:cytoplasm"/>
    <property type="evidence" value="ECO:0007669"/>
    <property type="project" value="TreeGrafter"/>
</dbReference>
<feature type="compositionally biased region" description="Pro residues" evidence="1">
    <location>
        <begin position="554"/>
        <end position="569"/>
    </location>
</feature>
<proteinExistence type="predicted"/>
<name>A0A6G1IZ00_9PLEO</name>
<dbReference type="InterPro" id="IPR008984">
    <property type="entry name" value="SMAD_FHA_dom_sf"/>
</dbReference>
<dbReference type="PANTHER" id="PTHR15715:SF37">
    <property type="entry name" value="LD47843P"/>
    <property type="match status" value="1"/>
</dbReference>
<sequence>MSPEATIEVVLRSSDARDSYHERRFTLGPNMKMPIGRASKNLSKQELMEAESNAYIDNPVVSRNHAVLSADHAPLTPSVYIIGDKKSMHGTTVNGTKLEPETPLKLSNGDVLQFGQDVTRNESFYVAPKFIFESSVPDAFPRGFSVPDGESSDEEEVDADEADGTHAEPPSRYGTQNNPVNIDDFEDAPPADLPEATEITIPEVIEIEDEDELAVRPEPTAVSAGTEERVASFSVEERVESEEAFNDQEERPPARFAVIDEASSDEGEDQSVYPSDGEDSLNESSIMSQAGDESDSDAEAPSYIEASDDNDEQLDGDENGDEDDDDDDENENKAQNETQNGGEDVDAGRRMRMMAMLNHENAHAALPDSPVAPRPSAPIAVPHLINSSAAPSAGRAELQTIFSTSAQSASNSLRAPEPAMQALDPYMNPLGMFEDSFGTHMFGHMDTPLPPRPAAPRPGPWSTSPYPNPFAREAHNPRLFAEDFPTNTLFMQSNTEFSSDMFRYQDPTGSETFDTKASSHQTQALVENPWTNPKPSPADEAPIPTPAAAIGVRTPPPAPFPEMSSPPQPRRTGVSIPEIVDSPQRPPTPASVTGSLKRKADVFEEDNLDSPSEATTSPAAEPRAEPAPTSSTTSMNIAAAPTPARPIKKLRSRLGSAAKSMAAYILPGTALTLALITQLPDSFYEN</sequence>
<evidence type="ECO:0000256" key="1">
    <source>
        <dbReference type="SAM" id="MobiDB-lite"/>
    </source>
</evidence>
<feature type="compositionally biased region" description="Acidic residues" evidence="1">
    <location>
        <begin position="150"/>
        <end position="162"/>
    </location>
</feature>
<feature type="domain" description="FHA" evidence="2">
    <location>
        <begin position="33"/>
        <end position="98"/>
    </location>
</feature>
<dbReference type="Gene3D" id="2.60.200.20">
    <property type="match status" value="1"/>
</dbReference>
<feature type="compositionally biased region" description="Low complexity" evidence="1">
    <location>
        <begin position="194"/>
        <end position="204"/>
    </location>
</feature>
<dbReference type="PANTHER" id="PTHR15715">
    <property type="entry name" value="CENTROSOMAL PROTEIN OF 170 KDA"/>
    <property type="match status" value="1"/>
</dbReference>
<dbReference type="OrthoDB" id="4096268at2759"/>
<accession>A0A6G1IZ00</accession>
<evidence type="ECO:0000313" key="4">
    <source>
        <dbReference type="Proteomes" id="UP000799291"/>
    </source>
</evidence>
<feature type="region of interest" description="Disordered" evidence="1">
    <location>
        <begin position="502"/>
        <end position="646"/>
    </location>
</feature>
<feature type="region of interest" description="Disordered" evidence="1">
    <location>
        <begin position="141"/>
        <end position="346"/>
    </location>
</feature>
<dbReference type="EMBL" id="MU005585">
    <property type="protein sequence ID" value="KAF2683171.1"/>
    <property type="molecule type" value="Genomic_DNA"/>
</dbReference>
<feature type="compositionally biased region" description="Low complexity" evidence="1">
    <location>
        <begin position="613"/>
        <end position="631"/>
    </location>
</feature>
<feature type="compositionally biased region" description="Polar residues" evidence="1">
    <location>
        <begin position="507"/>
        <end position="533"/>
    </location>
</feature>
<feature type="compositionally biased region" description="Basic and acidic residues" evidence="1">
    <location>
        <begin position="226"/>
        <end position="238"/>
    </location>
</feature>
<protein>
    <recommendedName>
        <fullName evidence="2">FHA domain-containing protein</fullName>
    </recommendedName>
</protein>